<dbReference type="GO" id="GO:0005840">
    <property type="term" value="C:ribosome"/>
    <property type="evidence" value="ECO:0007669"/>
    <property type="project" value="UniProtKB-KW"/>
</dbReference>
<evidence type="ECO:0000313" key="5">
    <source>
        <dbReference type="Proteomes" id="UP000186029"/>
    </source>
</evidence>
<dbReference type="Pfam" id="PF01632">
    <property type="entry name" value="Ribosomal_L35p"/>
    <property type="match status" value="1"/>
</dbReference>
<comment type="caution">
    <text evidence="4">The sequence shown here is derived from an EMBL/GenBank/DDBJ whole genome shotgun (WGS) entry which is preliminary data.</text>
</comment>
<dbReference type="GO" id="GO:0006412">
    <property type="term" value="P:translation"/>
    <property type="evidence" value="ECO:0007669"/>
    <property type="project" value="InterPro"/>
</dbReference>
<proteinExistence type="inferred from homology"/>
<reference evidence="4 5" key="1">
    <citation type="journal article" date="2016" name="Nat. Commun.">
        <title>Thousands of microbial genomes shed light on interconnected biogeochemical processes in an aquifer system.</title>
        <authorList>
            <person name="Anantharaman K."/>
            <person name="Brown C.T."/>
            <person name="Hug L.A."/>
            <person name="Sharon I."/>
            <person name="Castelle C.J."/>
            <person name="Probst A.J."/>
            <person name="Thomas B.C."/>
            <person name="Singh A."/>
            <person name="Wilkins M.J."/>
            <person name="Karaoz U."/>
            <person name="Brodie E.L."/>
            <person name="Williams K.H."/>
            <person name="Hubbard S.S."/>
            <person name="Banfield J.F."/>
        </authorList>
    </citation>
    <scope>NUCLEOTIDE SEQUENCE [LARGE SCALE GENOMIC DNA]</scope>
</reference>
<dbReference type="GO" id="GO:1990904">
    <property type="term" value="C:ribonucleoprotein complex"/>
    <property type="evidence" value="ECO:0007669"/>
    <property type="project" value="UniProtKB-KW"/>
</dbReference>
<keyword evidence="2" id="KW-0689">Ribosomal protein</keyword>
<sequence length="60" mass="7106">MKTKKIFAKRLRFTKNGKILARVPGQNHFNAKEASKKRMARRRVVVFNMTNRIKNKYIGN</sequence>
<evidence type="ECO:0000256" key="1">
    <source>
        <dbReference type="ARBA" id="ARBA00006598"/>
    </source>
</evidence>
<dbReference type="SUPFAM" id="SSF143034">
    <property type="entry name" value="L35p-like"/>
    <property type="match status" value="1"/>
</dbReference>
<gene>
    <name evidence="4" type="ORF">A2Z61_00615</name>
</gene>
<dbReference type="InterPro" id="IPR037229">
    <property type="entry name" value="Ribosomal_bL35_sf"/>
</dbReference>
<evidence type="ECO:0000256" key="3">
    <source>
        <dbReference type="ARBA" id="ARBA00023274"/>
    </source>
</evidence>
<dbReference type="AlphaFoldDB" id="A0A1F5EFM3"/>
<evidence type="ECO:0000256" key="2">
    <source>
        <dbReference type="ARBA" id="ARBA00022980"/>
    </source>
</evidence>
<evidence type="ECO:0000313" key="4">
    <source>
        <dbReference type="EMBL" id="OGD66188.1"/>
    </source>
</evidence>
<accession>A0A1F5EFM3</accession>
<name>A0A1F5EFM3_9BACT</name>
<dbReference type="EMBL" id="MFAC01000036">
    <property type="protein sequence ID" value="OGD66188.1"/>
    <property type="molecule type" value="Genomic_DNA"/>
</dbReference>
<dbReference type="GO" id="GO:0003735">
    <property type="term" value="F:structural constituent of ribosome"/>
    <property type="evidence" value="ECO:0007669"/>
    <property type="project" value="InterPro"/>
</dbReference>
<keyword evidence="3" id="KW-0687">Ribonucleoprotein</keyword>
<dbReference type="Proteomes" id="UP000186029">
    <property type="component" value="Unassembled WGS sequence"/>
</dbReference>
<dbReference type="Gene3D" id="4.10.410.60">
    <property type="match status" value="1"/>
</dbReference>
<protein>
    <recommendedName>
        <fullName evidence="6">50S ribosomal protein L35</fullName>
    </recommendedName>
</protein>
<organism evidence="4 5">
    <name type="scientific">Candidatus Campbellbacteria bacterium RIFCSPLOWO2_02_35_12</name>
    <dbReference type="NCBI Taxonomy" id="1797580"/>
    <lineage>
        <taxon>Bacteria</taxon>
        <taxon>Candidatus Campbelliibacteriota</taxon>
    </lineage>
</organism>
<dbReference type="STRING" id="1797580.A2Z61_00615"/>
<comment type="similarity">
    <text evidence="1">Belongs to the bacterial ribosomal protein bL35 family.</text>
</comment>
<evidence type="ECO:0008006" key="6">
    <source>
        <dbReference type="Google" id="ProtNLM"/>
    </source>
</evidence>
<dbReference type="InterPro" id="IPR021137">
    <property type="entry name" value="Ribosomal_bL35-like"/>
</dbReference>